<dbReference type="InterPro" id="IPR005471">
    <property type="entry name" value="Tscrpt_reg_IclR_N"/>
</dbReference>
<feature type="domain" description="IclR-ED" evidence="5">
    <location>
        <begin position="71"/>
        <end position="251"/>
    </location>
</feature>
<gene>
    <name evidence="6" type="ORF">ACFQ2I_07160</name>
</gene>
<dbReference type="RefSeq" id="WP_377563134.1">
    <property type="nucleotide sequence ID" value="NZ_JBHTJZ010000007.1"/>
</dbReference>
<comment type="caution">
    <text evidence="6">The sequence shown here is derived from an EMBL/GenBank/DDBJ whole genome shotgun (WGS) entry which is preliminary data.</text>
</comment>
<dbReference type="SUPFAM" id="SSF46785">
    <property type="entry name" value="Winged helix' DNA-binding domain"/>
    <property type="match status" value="1"/>
</dbReference>
<dbReference type="SMART" id="SM00346">
    <property type="entry name" value="HTH_ICLR"/>
    <property type="match status" value="1"/>
</dbReference>
<dbReference type="EMBL" id="JBHTJZ010000007">
    <property type="protein sequence ID" value="MFD0959164.1"/>
    <property type="molecule type" value="Genomic_DNA"/>
</dbReference>
<evidence type="ECO:0000256" key="2">
    <source>
        <dbReference type="ARBA" id="ARBA00023125"/>
    </source>
</evidence>
<proteinExistence type="predicted"/>
<dbReference type="PANTHER" id="PTHR30136:SF24">
    <property type="entry name" value="HTH-TYPE TRANSCRIPTIONAL REPRESSOR ALLR"/>
    <property type="match status" value="1"/>
</dbReference>
<evidence type="ECO:0000256" key="1">
    <source>
        <dbReference type="ARBA" id="ARBA00023015"/>
    </source>
</evidence>
<dbReference type="InterPro" id="IPR014757">
    <property type="entry name" value="Tscrpt_reg_IclR_C"/>
</dbReference>
<dbReference type="Pfam" id="PF01614">
    <property type="entry name" value="IclR_C"/>
    <property type="match status" value="1"/>
</dbReference>
<evidence type="ECO:0000313" key="6">
    <source>
        <dbReference type="EMBL" id="MFD0959164.1"/>
    </source>
</evidence>
<feature type="domain" description="HTH iclR-type" evidence="4">
    <location>
        <begin position="9"/>
        <end position="70"/>
    </location>
</feature>
<evidence type="ECO:0000259" key="4">
    <source>
        <dbReference type="PROSITE" id="PS51077"/>
    </source>
</evidence>
<keyword evidence="2" id="KW-0238">DNA-binding</keyword>
<dbReference type="Pfam" id="PF09339">
    <property type="entry name" value="HTH_IclR"/>
    <property type="match status" value="1"/>
</dbReference>
<dbReference type="Gene3D" id="3.30.450.40">
    <property type="match status" value="1"/>
</dbReference>
<dbReference type="PANTHER" id="PTHR30136">
    <property type="entry name" value="HELIX-TURN-HELIX TRANSCRIPTIONAL REGULATOR, ICLR FAMILY"/>
    <property type="match status" value="1"/>
</dbReference>
<organism evidence="6 7">
    <name type="scientific">Paenibacillus chungangensis</name>
    <dbReference type="NCBI Taxonomy" id="696535"/>
    <lineage>
        <taxon>Bacteria</taxon>
        <taxon>Bacillati</taxon>
        <taxon>Bacillota</taxon>
        <taxon>Bacilli</taxon>
        <taxon>Bacillales</taxon>
        <taxon>Paenibacillaceae</taxon>
        <taxon>Paenibacillus</taxon>
    </lineage>
</organism>
<protein>
    <submittedName>
        <fullName evidence="6">IclR family transcriptional regulator</fullName>
    </submittedName>
</protein>
<dbReference type="SUPFAM" id="SSF55781">
    <property type="entry name" value="GAF domain-like"/>
    <property type="match status" value="1"/>
</dbReference>
<evidence type="ECO:0000256" key="3">
    <source>
        <dbReference type="ARBA" id="ARBA00023163"/>
    </source>
</evidence>
<dbReference type="PROSITE" id="PS51078">
    <property type="entry name" value="ICLR_ED"/>
    <property type="match status" value="1"/>
</dbReference>
<dbReference type="InterPro" id="IPR050707">
    <property type="entry name" value="HTH_MetabolicPath_Reg"/>
</dbReference>
<dbReference type="Gene3D" id="1.10.10.10">
    <property type="entry name" value="Winged helix-like DNA-binding domain superfamily/Winged helix DNA-binding domain"/>
    <property type="match status" value="1"/>
</dbReference>
<dbReference type="InterPro" id="IPR036388">
    <property type="entry name" value="WH-like_DNA-bd_sf"/>
</dbReference>
<name>A0ABW3HNZ1_9BACL</name>
<reference evidence="7" key="1">
    <citation type="journal article" date="2019" name="Int. J. Syst. Evol. Microbiol.">
        <title>The Global Catalogue of Microorganisms (GCM) 10K type strain sequencing project: providing services to taxonomists for standard genome sequencing and annotation.</title>
        <authorList>
            <consortium name="The Broad Institute Genomics Platform"/>
            <consortium name="The Broad Institute Genome Sequencing Center for Infectious Disease"/>
            <person name="Wu L."/>
            <person name="Ma J."/>
        </authorList>
    </citation>
    <scope>NUCLEOTIDE SEQUENCE [LARGE SCALE GENOMIC DNA]</scope>
    <source>
        <strain evidence="7">CCUG 59129</strain>
    </source>
</reference>
<evidence type="ECO:0000313" key="7">
    <source>
        <dbReference type="Proteomes" id="UP001596989"/>
    </source>
</evidence>
<dbReference type="Proteomes" id="UP001596989">
    <property type="component" value="Unassembled WGS sequence"/>
</dbReference>
<dbReference type="PROSITE" id="PS51077">
    <property type="entry name" value="HTH_ICLR"/>
    <property type="match status" value="1"/>
</dbReference>
<dbReference type="InterPro" id="IPR036390">
    <property type="entry name" value="WH_DNA-bd_sf"/>
</dbReference>
<accession>A0ABW3HNZ1</accession>
<evidence type="ECO:0000259" key="5">
    <source>
        <dbReference type="PROSITE" id="PS51078"/>
    </source>
</evidence>
<dbReference type="InterPro" id="IPR029016">
    <property type="entry name" value="GAF-like_dom_sf"/>
</dbReference>
<keyword evidence="7" id="KW-1185">Reference proteome</keyword>
<keyword evidence="3" id="KW-0804">Transcription</keyword>
<keyword evidence="1" id="KW-0805">Transcription regulation</keyword>
<sequence>MDRINKYNVPALERAHLIIGLIAEAPSGCKLIDLSRELGINKSSMYSLLLTMERLGWLQKDARDCYRLGSFFGRTGSLYFRQYDLVSHFYREAGQVRDRMEETLQLGKLEGRDVFYLAKEEASSPVRLVSEPGTTWAAYATGLGKVMLADKSDQEVIQLYPEERLSSFTDHTIGSLDKLLAELAKIRLDGYAIDEEEAVLGFSCAAAPIIGANGSVVAAVSCSVPQSRWARKKQLAIEEVTALAQVLSHGQ</sequence>